<proteinExistence type="predicted"/>
<sequence length="48" mass="6058">MEFEFKFELDFKFEWDLRYRLESEIFRWALELLVQIKCICVHMNLLNA</sequence>
<evidence type="ECO:0000313" key="1">
    <source>
        <dbReference type="EnsemblPlants" id="KQK92726"/>
    </source>
</evidence>
<dbReference type="EnsemblPlants" id="KQK92726">
    <property type="protein sequence ID" value="KQK92726"/>
    <property type="gene ID" value="SETIT_040366mg"/>
</dbReference>
<organism evidence="1 2">
    <name type="scientific">Setaria italica</name>
    <name type="common">Foxtail millet</name>
    <name type="synonym">Panicum italicum</name>
    <dbReference type="NCBI Taxonomy" id="4555"/>
    <lineage>
        <taxon>Eukaryota</taxon>
        <taxon>Viridiplantae</taxon>
        <taxon>Streptophyta</taxon>
        <taxon>Embryophyta</taxon>
        <taxon>Tracheophyta</taxon>
        <taxon>Spermatophyta</taxon>
        <taxon>Magnoliopsida</taxon>
        <taxon>Liliopsida</taxon>
        <taxon>Poales</taxon>
        <taxon>Poaceae</taxon>
        <taxon>PACMAD clade</taxon>
        <taxon>Panicoideae</taxon>
        <taxon>Panicodae</taxon>
        <taxon>Paniceae</taxon>
        <taxon>Cenchrinae</taxon>
        <taxon>Setaria</taxon>
    </lineage>
</organism>
<dbReference type="HOGENOM" id="CLU_3160965_0_0_1"/>
<name>K4AN69_SETIT</name>
<accession>K4AN69</accession>
<keyword evidence="2" id="KW-1185">Reference proteome</keyword>
<dbReference type="InParanoid" id="K4AN69"/>
<protein>
    <submittedName>
        <fullName evidence="1">Uncharacterized protein</fullName>
    </submittedName>
</protein>
<dbReference type="EMBL" id="AGNK02006135">
    <property type="status" value="NOT_ANNOTATED_CDS"/>
    <property type="molecule type" value="Genomic_DNA"/>
</dbReference>
<dbReference type="AlphaFoldDB" id="K4AN69"/>
<dbReference type="Proteomes" id="UP000004995">
    <property type="component" value="Unassembled WGS sequence"/>
</dbReference>
<reference evidence="2" key="1">
    <citation type="journal article" date="2012" name="Nat. Biotechnol.">
        <title>Reference genome sequence of the model plant Setaria.</title>
        <authorList>
            <person name="Bennetzen J.L."/>
            <person name="Schmutz J."/>
            <person name="Wang H."/>
            <person name="Percifield R."/>
            <person name="Hawkins J."/>
            <person name="Pontaroli A.C."/>
            <person name="Estep M."/>
            <person name="Feng L."/>
            <person name="Vaughn J.N."/>
            <person name="Grimwood J."/>
            <person name="Jenkins J."/>
            <person name="Barry K."/>
            <person name="Lindquist E."/>
            <person name="Hellsten U."/>
            <person name="Deshpande S."/>
            <person name="Wang X."/>
            <person name="Wu X."/>
            <person name="Mitros T."/>
            <person name="Triplett J."/>
            <person name="Yang X."/>
            <person name="Ye C.Y."/>
            <person name="Mauro-Herrera M."/>
            <person name="Wang L."/>
            <person name="Li P."/>
            <person name="Sharma M."/>
            <person name="Sharma R."/>
            <person name="Ronald P.C."/>
            <person name="Panaud O."/>
            <person name="Kellogg E.A."/>
            <person name="Brutnell T.P."/>
            <person name="Doust A.N."/>
            <person name="Tuskan G.A."/>
            <person name="Rokhsar D."/>
            <person name="Devos K.M."/>
        </authorList>
    </citation>
    <scope>NUCLEOTIDE SEQUENCE [LARGE SCALE GENOMIC DNA]</scope>
    <source>
        <strain evidence="2">cv. Yugu1</strain>
    </source>
</reference>
<reference evidence="1" key="2">
    <citation type="submission" date="2018-08" db="UniProtKB">
        <authorList>
            <consortium name="EnsemblPlants"/>
        </authorList>
    </citation>
    <scope>IDENTIFICATION</scope>
    <source>
        <strain evidence="1">Yugu1</strain>
    </source>
</reference>
<dbReference type="Gramene" id="KQK92726">
    <property type="protein sequence ID" value="KQK92726"/>
    <property type="gene ID" value="SETIT_040366mg"/>
</dbReference>
<evidence type="ECO:0000313" key="2">
    <source>
        <dbReference type="Proteomes" id="UP000004995"/>
    </source>
</evidence>